<sequence>MKKGLLITLGIIVVVVLIFYSIFAGSYNKMVTKEEQVTSAWAQVENVYQRRADLIPNLVNTVKGYADFEQETLQGVIEARSKATGVNVNADNLSPENIQQFQEAQQGLSSALSRLMVVVERYPDLKANQNFLELQSQLEGTENRIAVERRRFNEVTRDFNTYIRSFPQNMLAGMYGFEKKGYFEADAGAEEVPEVTF</sequence>
<dbReference type="RefSeq" id="WP_201431166.1">
    <property type="nucleotide sequence ID" value="NZ_JAEQBW010000004.1"/>
</dbReference>
<evidence type="ECO:0000313" key="7">
    <source>
        <dbReference type="Proteomes" id="UP000611723"/>
    </source>
</evidence>
<dbReference type="InterPro" id="IPR007156">
    <property type="entry name" value="MamQ_LemA"/>
</dbReference>
<evidence type="ECO:0000256" key="5">
    <source>
        <dbReference type="ARBA" id="ARBA00023136"/>
    </source>
</evidence>
<reference evidence="6" key="1">
    <citation type="submission" date="2021-01" db="EMBL/GenBank/DDBJ databases">
        <title>Marivirga aurantiaca sp. nov., isolated from intertidal surface sediments.</title>
        <authorList>
            <person name="Zhang M."/>
        </authorList>
    </citation>
    <scope>NUCLEOTIDE SEQUENCE</scope>
    <source>
        <strain evidence="6">S37H4</strain>
    </source>
</reference>
<name>A0A935C9B2_9BACT</name>
<gene>
    <name evidence="6" type="ORF">JKA74_10575</name>
</gene>
<dbReference type="PANTHER" id="PTHR34478">
    <property type="entry name" value="PROTEIN LEMA"/>
    <property type="match status" value="1"/>
</dbReference>
<keyword evidence="4" id="KW-1133">Transmembrane helix</keyword>
<comment type="similarity">
    <text evidence="2">Belongs to the LemA family.</text>
</comment>
<evidence type="ECO:0000256" key="3">
    <source>
        <dbReference type="ARBA" id="ARBA00022692"/>
    </source>
</evidence>
<dbReference type="EMBL" id="JAEQBW010000004">
    <property type="protein sequence ID" value="MBK6265482.1"/>
    <property type="molecule type" value="Genomic_DNA"/>
</dbReference>
<evidence type="ECO:0000256" key="2">
    <source>
        <dbReference type="ARBA" id="ARBA00008854"/>
    </source>
</evidence>
<dbReference type="InterPro" id="IPR023353">
    <property type="entry name" value="LemA-like_dom_sf"/>
</dbReference>
<proteinExistence type="inferred from homology"/>
<organism evidence="6 7">
    <name type="scientific">Marivirga aurantiaca</name>
    <dbReference type="NCBI Taxonomy" id="2802615"/>
    <lineage>
        <taxon>Bacteria</taxon>
        <taxon>Pseudomonadati</taxon>
        <taxon>Bacteroidota</taxon>
        <taxon>Cytophagia</taxon>
        <taxon>Cytophagales</taxon>
        <taxon>Marivirgaceae</taxon>
        <taxon>Marivirga</taxon>
    </lineage>
</organism>
<keyword evidence="5" id="KW-0472">Membrane</keyword>
<accession>A0A935C9B2</accession>
<evidence type="ECO:0000256" key="1">
    <source>
        <dbReference type="ARBA" id="ARBA00004167"/>
    </source>
</evidence>
<keyword evidence="3" id="KW-0812">Transmembrane</keyword>
<evidence type="ECO:0000256" key="4">
    <source>
        <dbReference type="ARBA" id="ARBA00022989"/>
    </source>
</evidence>
<comment type="caution">
    <text evidence="6">The sequence shown here is derived from an EMBL/GenBank/DDBJ whole genome shotgun (WGS) entry which is preliminary data.</text>
</comment>
<evidence type="ECO:0000313" key="6">
    <source>
        <dbReference type="EMBL" id="MBK6265482.1"/>
    </source>
</evidence>
<comment type="subcellular location">
    <subcellularLocation>
        <location evidence="1">Membrane</location>
        <topology evidence="1">Single-pass membrane protein</topology>
    </subcellularLocation>
</comment>
<dbReference type="AlphaFoldDB" id="A0A935C9B2"/>
<protein>
    <submittedName>
        <fullName evidence="6">LemA family protein</fullName>
    </submittedName>
</protein>
<dbReference type="Proteomes" id="UP000611723">
    <property type="component" value="Unassembled WGS sequence"/>
</dbReference>
<dbReference type="Gene3D" id="1.20.1440.20">
    <property type="entry name" value="LemA-like domain"/>
    <property type="match status" value="1"/>
</dbReference>
<dbReference type="GO" id="GO:0016020">
    <property type="term" value="C:membrane"/>
    <property type="evidence" value="ECO:0007669"/>
    <property type="project" value="UniProtKB-SubCell"/>
</dbReference>
<dbReference type="SUPFAM" id="SSF140478">
    <property type="entry name" value="LemA-like"/>
    <property type="match status" value="1"/>
</dbReference>
<dbReference type="Pfam" id="PF04011">
    <property type="entry name" value="LemA"/>
    <property type="match status" value="1"/>
</dbReference>
<dbReference type="PANTHER" id="PTHR34478:SF2">
    <property type="entry name" value="MEMBRANE PROTEIN"/>
    <property type="match status" value="1"/>
</dbReference>
<keyword evidence="7" id="KW-1185">Reference proteome</keyword>